<feature type="repeat" description="Cell wall-binding" evidence="2">
    <location>
        <begin position="632"/>
        <end position="651"/>
    </location>
</feature>
<organism evidence="6 7">
    <name type="scientific">Ruminococcus turbiniformis</name>
    <dbReference type="NCBI Taxonomy" id="2881258"/>
    <lineage>
        <taxon>Bacteria</taxon>
        <taxon>Bacillati</taxon>
        <taxon>Bacillota</taxon>
        <taxon>Clostridia</taxon>
        <taxon>Eubacteriales</taxon>
        <taxon>Oscillospiraceae</taxon>
        <taxon>Ruminococcus</taxon>
    </lineage>
</organism>
<reference evidence="6 7" key="1">
    <citation type="submission" date="2021-10" db="EMBL/GenBank/DDBJ databases">
        <title>Anaerobic single-cell dispensing facilitates the cultivation of human gut bacteria.</title>
        <authorList>
            <person name="Afrizal A."/>
        </authorList>
    </citation>
    <scope>NUCLEOTIDE SEQUENCE [LARGE SCALE GENOMIC DNA]</scope>
    <source>
        <strain evidence="6 7">CLA-AA-H200</strain>
    </source>
</reference>
<feature type="repeat" description="Cell wall-binding" evidence="2">
    <location>
        <begin position="487"/>
        <end position="506"/>
    </location>
</feature>
<dbReference type="SUPFAM" id="SSF56281">
    <property type="entry name" value="Metallo-hydrolase/oxidoreductase"/>
    <property type="match status" value="1"/>
</dbReference>
<dbReference type="NCBIfam" id="TIGR04035">
    <property type="entry name" value="glucan_65_rpt"/>
    <property type="match status" value="1"/>
</dbReference>
<dbReference type="Pfam" id="PF19085">
    <property type="entry name" value="Choline_bind_2"/>
    <property type="match status" value="1"/>
</dbReference>
<dbReference type="Gene3D" id="2.10.270.10">
    <property type="entry name" value="Cholin Binding"/>
    <property type="match status" value="3"/>
</dbReference>
<evidence type="ECO:0000259" key="5">
    <source>
        <dbReference type="Pfam" id="PF00753"/>
    </source>
</evidence>
<dbReference type="RefSeq" id="WP_227707262.1">
    <property type="nucleotide sequence ID" value="NZ_JAJEQX010000009.1"/>
</dbReference>
<dbReference type="InterPro" id="IPR001279">
    <property type="entry name" value="Metallo-B-lactamas"/>
</dbReference>
<keyword evidence="7" id="KW-1185">Reference proteome</keyword>
<feature type="repeat" description="Cell wall-binding" evidence="2">
    <location>
        <begin position="712"/>
        <end position="731"/>
    </location>
</feature>
<dbReference type="InterPro" id="IPR052159">
    <property type="entry name" value="Competence_DNA_uptake"/>
</dbReference>
<feature type="signal peptide" evidence="4">
    <location>
        <begin position="1"/>
        <end position="22"/>
    </location>
</feature>
<feature type="repeat" description="Cell wall-binding" evidence="2">
    <location>
        <begin position="652"/>
        <end position="671"/>
    </location>
</feature>
<keyword evidence="1" id="KW-0677">Repeat</keyword>
<dbReference type="Gene3D" id="2.10.270.20">
    <property type="match status" value="3"/>
</dbReference>
<dbReference type="Gene3D" id="3.60.15.10">
    <property type="entry name" value="Ribonuclease Z/Hydroxyacylglutathione hydrolase-like"/>
    <property type="match status" value="1"/>
</dbReference>
<dbReference type="InterPro" id="IPR027636">
    <property type="entry name" value="Glucan-bd_rpt"/>
</dbReference>
<dbReference type="InterPro" id="IPR036866">
    <property type="entry name" value="RibonucZ/Hydroxyglut_hydro"/>
</dbReference>
<feature type="repeat" description="Cell wall-binding" evidence="2">
    <location>
        <begin position="672"/>
        <end position="691"/>
    </location>
</feature>
<feature type="repeat" description="Cell wall-binding" evidence="2">
    <location>
        <begin position="832"/>
        <end position="851"/>
    </location>
</feature>
<dbReference type="Proteomes" id="UP001198151">
    <property type="component" value="Unassembled WGS sequence"/>
</dbReference>
<feature type="repeat" description="Cell wall-binding" evidence="2">
    <location>
        <begin position="732"/>
        <end position="751"/>
    </location>
</feature>
<feature type="chain" id="PRO_5046701383" evidence="4">
    <location>
        <begin position="23"/>
        <end position="871"/>
    </location>
</feature>
<evidence type="ECO:0000256" key="3">
    <source>
        <dbReference type="SAM" id="MobiDB-lite"/>
    </source>
</evidence>
<proteinExistence type="predicted"/>
<feature type="region of interest" description="Disordered" evidence="3">
    <location>
        <begin position="180"/>
        <end position="257"/>
    </location>
</feature>
<sequence>MKKRIIACILAAGLIGSGLYQGETVNAEESAGTGTRIHIIALDGDTEAILLESDGHFGMIDSGEDTDYPDGTDPRYPLRPGTVISGGSEEQVIEYLRELGVNEDNFDFYIGTHAHSDHIGSADEIIREFSPDRVYLARYDDSLIENESGIWDNQYIYDNAVLAAYETGAVLIQQFDPDLPADSYEEMEPPQEELSSGDGMNRLPAAPYSPQEGVDLRDEGRVYSGPSISAKQGRARTVPPEEESELEEAKRSAKQGSTHLTLGSMELEIFNYNVIEELGTVWDANQMSLCVKATYNGNTAFFGGDLSADREAVIASEIGSIDLMKANHHGFYSSNSYEFVAALSPEIVVVTGANISFVSEQINKISAGSAGTDVGIYATGWYYGQVGALVFDMGDFSSNVSESPLVMAGTADSAYTLFLDGRKYTADGVVEYSGQNYYFDNSPYASVDEWNTRDGKWYYSGSDGVIQTGWLEQDGNRVYITEEFERATGWLELDDGVYYFDENGAMQTGWLELEDDRYYLDKNGRTVTGWHFIDGALYYFEEDGRIVKGEHKIDGKTFLFDEETGELLEASGTGWQQFGSIWSYFDKDGKALTDWQFINGKWYYLGTDGVMSTGWQNVDGKWYYFNGSGAMQTGWQSIGGIWYYFNGSGAMQTGWQYIGSRWYYLNESGEMLTGWQNIGGVRYYLDGSGAMATGWQLIDGIWYYFDGSGMVQTGWQYIGGRWYYLNADGEMTTGWQLIGDAWYYLSGSGAMVTGWQYIGGAWYYLSGSGAMATGWQYINGAWYYLSGSGAMTTGWQYIGGAWYYLSGSGAMVTGWQYIGGAWYYLSGSGAMATGWQNIGGYWYYLKSNGAMAASEWVDGVYYVNGSGVWIA</sequence>
<feature type="repeat" description="Cell wall-binding" evidence="2">
    <location>
        <begin position="527"/>
        <end position="546"/>
    </location>
</feature>
<feature type="domain" description="Metallo-beta-lactamase" evidence="5">
    <location>
        <begin position="48"/>
        <end position="198"/>
    </location>
</feature>
<evidence type="ECO:0000256" key="2">
    <source>
        <dbReference type="PROSITE-ProRule" id="PRU00591"/>
    </source>
</evidence>
<dbReference type="Pfam" id="PF19127">
    <property type="entry name" value="Choline_bind_3"/>
    <property type="match status" value="6"/>
</dbReference>
<dbReference type="EMBL" id="JAJEQX010000009">
    <property type="protein sequence ID" value="MCC2254128.1"/>
    <property type="molecule type" value="Genomic_DNA"/>
</dbReference>
<evidence type="ECO:0000256" key="1">
    <source>
        <dbReference type="ARBA" id="ARBA00022737"/>
    </source>
</evidence>
<dbReference type="Pfam" id="PF00753">
    <property type="entry name" value="Lactamase_B"/>
    <property type="match status" value="1"/>
</dbReference>
<accession>A0ABS8FXR1</accession>
<dbReference type="PANTHER" id="PTHR30619">
    <property type="entry name" value="DNA INTERNALIZATION/COMPETENCE PROTEIN COMEC/REC2"/>
    <property type="match status" value="1"/>
</dbReference>
<feature type="repeat" description="Cell wall-binding" evidence="2">
    <location>
        <begin position="772"/>
        <end position="791"/>
    </location>
</feature>
<dbReference type="InterPro" id="IPR018337">
    <property type="entry name" value="Cell_wall/Cho-bd_repeat"/>
</dbReference>
<feature type="repeat" description="Cell wall-binding" evidence="2">
    <location>
        <begin position="752"/>
        <end position="771"/>
    </location>
</feature>
<protein>
    <submittedName>
        <fullName evidence="6">MBL fold metallo-hydrolase</fullName>
    </submittedName>
</protein>
<feature type="repeat" description="Cell wall-binding" evidence="2">
    <location>
        <begin position="592"/>
        <end position="611"/>
    </location>
</feature>
<dbReference type="Pfam" id="PF01473">
    <property type="entry name" value="Choline_bind_1"/>
    <property type="match status" value="4"/>
</dbReference>
<dbReference type="SUPFAM" id="SSF69360">
    <property type="entry name" value="Cell wall binding repeat"/>
    <property type="match status" value="3"/>
</dbReference>
<evidence type="ECO:0000313" key="6">
    <source>
        <dbReference type="EMBL" id="MCC2254128.1"/>
    </source>
</evidence>
<evidence type="ECO:0000256" key="4">
    <source>
        <dbReference type="SAM" id="SignalP"/>
    </source>
</evidence>
<feature type="repeat" description="Cell wall-binding" evidence="2">
    <location>
        <begin position="812"/>
        <end position="831"/>
    </location>
</feature>
<dbReference type="PANTHER" id="PTHR30619:SF7">
    <property type="entry name" value="BETA-LACTAMASE DOMAIN PROTEIN"/>
    <property type="match status" value="1"/>
</dbReference>
<name>A0ABS8FXR1_9FIRM</name>
<keyword evidence="4" id="KW-0732">Signal</keyword>
<gene>
    <name evidence="6" type="ORF">LKD70_06690</name>
</gene>
<feature type="repeat" description="Cell wall-binding" evidence="2">
    <location>
        <begin position="612"/>
        <end position="631"/>
    </location>
</feature>
<dbReference type="PROSITE" id="PS51170">
    <property type="entry name" value="CW"/>
    <property type="match status" value="15"/>
</dbReference>
<evidence type="ECO:0000313" key="7">
    <source>
        <dbReference type="Proteomes" id="UP001198151"/>
    </source>
</evidence>
<feature type="repeat" description="Cell wall-binding" evidence="2">
    <location>
        <begin position="792"/>
        <end position="811"/>
    </location>
</feature>
<comment type="caution">
    <text evidence="6">The sequence shown here is derived from an EMBL/GenBank/DDBJ whole genome shotgun (WGS) entry which is preliminary data.</text>
</comment>
<feature type="repeat" description="Cell wall-binding" evidence="2">
    <location>
        <begin position="692"/>
        <end position="711"/>
    </location>
</feature>